<gene>
    <name evidence="1" type="ORF">K1Y79_28610</name>
</gene>
<evidence type="ECO:0000313" key="2">
    <source>
        <dbReference type="Proteomes" id="UP000812961"/>
    </source>
</evidence>
<protein>
    <submittedName>
        <fullName evidence="1">Uncharacterized protein</fullName>
    </submittedName>
</protein>
<comment type="caution">
    <text evidence="1">The sequence shown here is derived from an EMBL/GenBank/DDBJ whole genome shotgun (WGS) entry which is preliminary data.</text>
</comment>
<dbReference type="EMBL" id="JAICCF010000007">
    <property type="protein sequence ID" value="MBW8688332.1"/>
    <property type="molecule type" value="Genomic_DNA"/>
</dbReference>
<name>A0ABS7GKR9_9BACT</name>
<evidence type="ECO:0000313" key="1">
    <source>
        <dbReference type="EMBL" id="MBW8688332.1"/>
    </source>
</evidence>
<organism evidence="1 2">
    <name type="scientific">Chitinophaga rhizophila</name>
    <dbReference type="NCBI Taxonomy" id="2866212"/>
    <lineage>
        <taxon>Bacteria</taxon>
        <taxon>Pseudomonadati</taxon>
        <taxon>Bacteroidota</taxon>
        <taxon>Chitinophagia</taxon>
        <taxon>Chitinophagales</taxon>
        <taxon>Chitinophagaceae</taxon>
        <taxon>Chitinophaga</taxon>
    </lineage>
</organism>
<sequence>MGLAVGWVGSKINGKAAWNKFSKEPYVSYVVIEGGTLYSQHTSKETSGQLAGSKYAKLGTAVCLLQYSLTETYTIVLDKRLISINMLTKINARIDQIAWQYCDVPVAYYRMGHDSYTRCMAAWEKRNEEEGIAAKTVKEAAKGGLLVVRDMGEENRVLVEVQRFSAVYRGMDSAAVMMLYGSI</sequence>
<keyword evidence="2" id="KW-1185">Reference proteome</keyword>
<dbReference type="RefSeq" id="WP_220253658.1">
    <property type="nucleotide sequence ID" value="NZ_JAICCF010000007.1"/>
</dbReference>
<accession>A0ABS7GKR9</accession>
<reference evidence="1 2" key="1">
    <citation type="submission" date="2021-08" db="EMBL/GenBank/DDBJ databases">
        <title>The genome sequence of Chitinophaga sp. B61.</title>
        <authorList>
            <person name="Zhang X."/>
        </authorList>
    </citation>
    <scope>NUCLEOTIDE SEQUENCE [LARGE SCALE GENOMIC DNA]</scope>
    <source>
        <strain evidence="1 2">B61</strain>
    </source>
</reference>
<dbReference type="Proteomes" id="UP000812961">
    <property type="component" value="Unassembled WGS sequence"/>
</dbReference>
<proteinExistence type="predicted"/>